<accession>A0A7Y1LB71</accession>
<evidence type="ECO:0000313" key="4">
    <source>
        <dbReference type="EMBL" id="NNA80226.1"/>
    </source>
</evidence>
<name>A0A7Y1LB71_9PSED</name>
<keyword evidence="1" id="KW-0732">Signal</keyword>
<evidence type="ECO:0000256" key="1">
    <source>
        <dbReference type="SAM" id="SignalP"/>
    </source>
</evidence>
<evidence type="ECO:0000313" key="5">
    <source>
        <dbReference type="Proteomes" id="UP000535954"/>
    </source>
</evidence>
<dbReference type="EMBL" id="JAAQYH010000001">
    <property type="protein sequence ID" value="NNA71255.1"/>
    <property type="molecule type" value="Genomic_DNA"/>
</dbReference>
<gene>
    <name evidence="3" type="ORF">HBO13_01200</name>
    <name evidence="2" type="ORF">HBO18_02060</name>
    <name evidence="4" type="ORF">HBO30_15975</name>
</gene>
<organism evidence="2 6">
    <name type="scientific">Pseudomonas lactis</name>
    <dbReference type="NCBI Taxonomy" id="1615674"/>
    <lineage>
        <taxon>Bacteria</taxon>
        <taxon>Pseudomonadati</taxon>
        <taxon>Pseudomonadota</taxon>
        <taxon>Gammaproteobacteria</taxon>
        <taxon>Pseudomonadales</taxon>
        <taxon>Pseudomonadaceae</taxon>
        <taxon>Pseudomonas</taxon>
    </lineage>
</organism>
<evidence type="ECO:0000313" key="3">
    <source>
        <dbReference type="EMBL" id="NNA71255.1"/>
    </source>
</evidence>
<dbReference type="Proteomes" id="UP000535954">
    <property type="component" value="Unassembled WGS sequence"/>
</dbReference>
<dbReference type="RefSeq" id="WP_157255543.1">
    <property type="nucleotide sequence ID" value="NZ_JAAQYH010000001.1"/>
</dbReference>
<reference evidence="5 6" key="1">
    <citation type="journal article" date="2020" name="Front. Microbiol.">
        <title>Genetic Organization of the aprX-lipA2 Operon Affects the Proteolytic Potential of Pseudomonas Species in Milk.</title>
        <authorList>
            <person name="Maier C."/>
            <person name="Huptas C."/>
            <person name="von Neubeck M."/>
            <person name="Scherer S."/>
            <person name="Wenning M."/>
            <person name="Lucking G."/>
        </authorList>
    </citation>
    <scope>NUCLEOTIDE SEQUENCE [LARGE SCALE GENOMIC DNA]</scope>
    <source>
        <strain evidence="2 6">WS 4997</strain>
        <strain evidence="4 7">WS 5404</strain>
        <strain evidence="3 5">WS 5405</strain>
    </source>
</reference>
<evidence type="ECO:0000313" key="2">
    <source>
        <dbReference type="EMBL" id="NNA42897.1"/>
    </source>
</evidence>
<protein>
    <recommendedName>
        <fullName evidence="8">Fimbrial protein</fullName>
    </recommendedName>
</protein>
<dbReference type="Proteomes" id="UP000586252">
    <property type="component" value="Unassembled WGS sequence"/>
</dbReference>
<dbReference type="AlphaFoldDB" id="A0A7Y1LB71"/>
<sequence length="190" mass="19606">MKTSMLGLKALSLGVLLMGGAAMSGQALADDCKINLSQSQMDFGQVIAPNANAALNAGNQHNLGNRVISLNASCPQPSKLLLVLHGEQLGANFKFAKQGQTRVALSNALLDGRSVDLAQVKSPGAVAGAYSSVVNVVPGDMIIPVSGGVPATGSVLSVQVDVQPIVPVAELRTRDAKTLEANLSFQVRTY</sequence>
<comment type="caution">
    <text evidence="2">The sequence shown here is derived from an EMBL/GenBank/DDBJ whole genome shotgun (WGS) entry which is preliminary data.</text>
</comment>
<dbReference type="GeneID" id="45732184"/>
<proteinExistence type="predicted"/>
<dbReference type="EMBL" id="JAAQYI010000008">
    <property type="protein sequence ID" value="NNA80226.1"/>
    <property type="molecule type" value="Genomic_DNA"/>
</dbReference>
<evidence type="ECO:0008006" key="8">
    <source>
        <dbReference type="Google" id="ProtNLM"/>
    </source>
</evidence>
<dbReference type="EMBL" id="JAAQYK010000001">
    <property type="protein sequence ID" value="NNA42897.1"/>
    <property type="molecule type" value="Genomic_DNA"/>
</dbReference>
<dbReference type="Proteomes" id="UP000583279">
    <property type="component" value="Unassembled WGS sequence"/>
</dbReference>
<feature type="signal peptide" evidence="1">
    <location>
        <begin position="1"/>
        <end position="29"/>
    </location>
</feature>
<evidence type="ECO:0000313" key="7">
    <source>
        <dbReference type="Proteomes" id="UP000586252"/>
    </source>
</evidence>
<evidence type="ECO:0000313" key="6">
    <source>
        <dbReference type="Proteomes" id="UP000583279"/>
    </source>
</evidence>
<feature type="chain" id="PRO_5036405863" description="Fimbrial protein" evidence="1">
    <location>
        <begin position="30"/>
        <end position="190"/>
    </location>
</feature>